<evidence type="ECO:0000313" key="3">
    <source>
        <dbReference type="Proteomes" id="UP000590524"/>
    </source>
</evidence>
<sequence>MKVFISWSGEDSRKIASELYEWLPMVVQSIQPYMSSESIDKGTRWASSIANELEGTHVGIVVLTPNNVTAPWINFEAGALAKIVDDTRLAPILFGLKPSDVGTPLSQFQVTLFNKEDILKLLKSINICGGDDALPEARLEKMHGALWDDLLGSKPNQPLENACMG</sequence>
<dbReference type="Gene3D" id="3.40.50.10140">
    <property type="entry name" value="Toll/interleukin-1 receptor homology (TIR) domain"/>
    <property type="match status" value="1"/>
</dbReference>
<dbReference type="Proteomes" id="UP000590524">
    <property type="component" value="Unassembled WGS sequence"/>
</dbReference>
<comment type="caution">
    <text evidence="2">The sequence shown here is derived from an EMBL/GenBank/DDBJ whole genome shotgun (WGS) entry which is preliminary data.</text>
</comment>
<accession>A0A7W6LPQ3</accession>
<feature type="domain" description="TIR" evidence="1">
    <location>
        <begin position="3"/>
        <end position="114"/>
    </location>
</feature>
<reference evidence="2 3" key="1">
    <citation type="submission" date="2020-08" db="EMBL/GenBank/DDBJ databases">
        <title>Genomic Encyclopedia of Type Strains, Phase IV (KMG-IV): sequencing the most valuable type-strain genomes for metagenomic binning, comparative biology and taxonomic classification.</title>
        <authorList>
            <person name="Goeker M."/>
        </authorList>
    </citation>
    <scope>NUCLEOTIDE SEQUENCE [LARGE SCALE GENOMIC DNA]</scope>
    <source>
        <strain evidence="2 3">DSM 19371</strain>
    </source>
</reference>
<dbReference type="SUPFAM" id="SSF52200">
    <property type="entry name" value="Toll/Interleukin receptor TIR domain"/>
    <property type="match status" value="1"/>
</dbReference>
<dbReference type="AlphaFoldDB" id="A0A7W6LPQ3"/>
<gene>
    <name evidence="2" type="ORF">GGQ90_001982</name>
</gene>
<dbReference type="EMBL" id="JACIEU010000007">
    <property type="protein sequence ID" value="MBB4148203.1"/>
    <property type="molecule type" value="Genomic_DNA"/>
</dbReference>
<keyword evidence="3" id="KW-1185">Reference proteome</keyword>
<evidence type="ECO:0000259" key="1">
    <source>
        <dbReference type="Pfam" id="PF13676"/>
    </source>
</evidence>
<evidence type="ECO:0000313" key="2">
    <source>
        <dbReference type="EMBL" id="MBB4148203.1"/>
    </source>
</evidence>
<dbReference type="InterPro" id="IPR000157">
    <property type="entry name" value="TIR_dom"/>
</dbReference>
<name>A0A7W6LPQ3_9SPHN</name>
<protein>
    <recommendedName>
        <fullName evidence="1">TIR domain-containing protein</fullName>
    </recommendedName>
</protein>
<dbReference type="GO" id="GO:0007165">
    <property type="term" value="P:signal transduction"/>
    <property type="evidence" value="ECO:0007669"/>
    <property type="project" value="InterPro"/>
</dbReference>
<organism evidence="2 3">
    <name type="scientific">Sphingobium scionense</name>
    <dbReference type="NCBI Taxonomy" id="1404341"/>
    <lineage>
        <taxon>Bacteria</taxon>
        <taxon>Pseudomonadati</taxon>
        <taxon>Pseudomonadota</taxon>
        <taxon>Alphaproteobacteria</taxon>
        <taxon>Sphingomonadales</taxon>
        <taxon>Sphingomonadaceae</taxon>
        <taxon>Sphingobium</taxon>
    </lineage>
</organism>
<dbReference type="InterPro" id="IPR035897">
    <property type="entry name" value="Toll_tir_struct_dom_sf"/>
</dbReference>
<proteinExistence type="predicted"/>
<dbReference type="Pfam" id="PF13676">
    <property type="entry name" value="TIR_2"/>
    <property type="match status" value="1"/>
</dbReference>
<dbReference type="RefSeq" id="WP_188081982.1">
    <property type="nucleotide sequence ID" value="NZ_JACIEU010000007.1"/>
</dbReference>